<reference evidence="4" key="1">
    <citation type="submission" date="2022-11" db="UniProtKB">
        <authorList>
            <consortium name="WormBaseParasite"/>
        </authorList>
    </citation>
    <scope>IDENTIFICATION</scope>
</reference>
<organism evidence="3 4">
    <name type="scientific">Plectus sambesii</name>
    <dbReference type="NCBI Taxonomy" id="2011161"/>
    <lineage>
        <taxon>Eukaryota</taxon>
        <taxon>Metazoa</taxon>
        <taxon>Ecdysozoa</taxon>
        <taxon>Nematoda</taxon>
        <taxon>Chromadorea</taxon>
        <taxon>Plectida</taxon>
        <taxon>Plectina</taxon>
        <taxon>Plectoidea</taxon>
        <taxon>Plectidae</taxon>
        <taxon>Plectus</taxon>
    </lineage>
</organism>
<dbReference type="InterPro" id="IPR050213">
    <property type="entry name" value="GST_superfamily"/>
</dbReference>
<feature type="domain" description="GST C-terminal" evidence="2">
    <location>
        <begin position="81"/>
        <end position="204"/>
    </location>
</feature>
<feature type="domain" description="GST N-terminal" evidence="1">
    <location>
        <begin position="2"/>
        <end position="79"/>
    </location>
</feature>
<dbReference type="SFLD" id="SFLDS00019">
    <property type="entry name" value="Glutathione_Transferase_(cytos"/>
    <property type="match status" value="1"/>
</dbReference>
<dbReference type="FunFam" id="3.40.30.10:FF:000189">
    <property type="entry name" value="Glutathione S-Transferase"/>
    <property type="match status" value="1"/>
</dbReference>
<sequence length="204" mass="23662">MPTYKLYYFNGRGRMEPARILFQLAGVPYEDIRIEREDWPKHKEEMPWGQMPVMEVDGKKIAQSNAIYQYLAKQFGYNGKSDLEAAEIQELLGSIDDIFSHLRPAFYAKEEEEKKKLMASISAEHVAPYLDRLEKRLAANGTGYFVGKDLTIADITFMEVLTMLKEKVAPGLVEKHAKLNEFVDRIKAQPKIKEWIEKRPKTEF</sequence>
<dbReference type="SUPFAM" id="SSF47616">
    <property type="entry name" value="GST C-terminal domain-like"/>
    <property type="match status" value="1"/>
</dbReference>
<dbReference type="InterPro" id="IPR036282">
    <property type="entry name" value="Glutathione-S-Trfase_C_sf"/>
</dbReference>
<dbReference type="SFLD" id="SFLDG01205">
    <property type="entry name" value="AMPS.1"/>
    <property type="match status" value="1"/>
</dbReference>
<dbReference type="PANTHER" id="PTHR11571">
    <property type="entry name" value="GLUTATHIONE S-TRANSFERASE"/>
    <property type="match status" value="1"/>
</dbReference>
<dbReference type="Proteomes" id="UP000887566">
    <property type="component" value="Unplaced"/>
</dbReference>
<evidence type="ECO:0000313" key="4">
    <source>
        <dbReference type="WBParaSite" id="PSAMB.scaffold3613size17593.g22050.t1"/>
    </source>
</evidence>
<dbReference type="InterPro" id="IPR004045">
    <property type="entry name" value="Glutathione_S-Trfase_N"/>
</dbReference>
<dbReference type="InterPro" id="IPR010987">
    <property type="entry name" value="Glutathione-S-Trfase_C-like"/>
</dbReference>
<dbReference type="FunFam" id="1.20.1050.10:FF:000030">
    <property type="entry name" value="Glutathione S-transferase S1"/>
    <property type="match status" value="1"/>
</dbReference>
<dbReference type="Gene3D" id="3.40.30.10">
    <property type="entry name" value="Glutaredoxin"/>
    <property type="match status" value="1"/>
</dbReference>
<dbReference type="InterPro" id="IPR036249">
    <property type="entry name" value="Thioredoxin-like_sf"/>
</dbReference>
<dbReference type="SFLD" id="SFLDG00363">
    <property type="entry name" value="AMPS_(cytGST):_Alpha-__Mu-__Pi"/>
    <property type="match status" value="1"/>
</dbReference>
<name>A0A914WAN0_9BILA</name>
<dbReference type="AlphaFoldDB" id="A0A914WAN0"/>
<dbReference type="InterPro" id="IPR004046">
    <property type="entry name" value="GST_C"/>
</dbReference>
<dbReference type="CDD" id="cd03192">
    <property type="entry name" value="GST_C_Sigma_like"/>
    <property type="match status" value="1"/>
</dbReference>
<evidence type="ECO:0000313" key="3">
    <source>
        <dbReference type="Proteomes" id="UP000887566"/>
    </source>
</evidence>
<dbReference type="WBParaSite" id="PSAMB.scaffold3613size17593.g22050.t1">
    <property type="protein sequence ID" value="PSAMB.scaffold3613size17593.g22050.t1"/>
    <property type="gene ID" value="PSAMB.scaffold3613size17593.g22050"/>
</dbReference>
<dbReference type="GO" id="GO:0004364">
    <property type="term" value="F:glutathione transferase activity"/>
    <property type="evidence" value="ECO:0007669"/>
    <property type="project" value="UniProtKB-ARBA"/>
</dbReference>
<dbReference type="Pfam" id="PF14497">
    <property type="entry name" value="GST_C_3"/>
    <property type="match status" value="1"/>
</dbReference>
<proteinExistence type="predicted"/>
<dbReference type="PROSITE" id="PS50404">
    <property type="entry name" value="GST_NTER"/>
    <property type="match status" value="1"/>
</dbReference>
<dbReference type="PANTHER" id="PTHR11571:SF150">
    <property type="entry name" value="GLUTATHIONE S-TRANSFERASE"/>
    <property type="match status" value="1"/>
</dbReference>
<protein>
    <submittedName>
        <fullName evidence="4">Uncharacterized protein</fullName>
    </submittedName>
</protein>
<dbReference type="GO" id="GO:0006749">
    <property type="term" value="P:glutathione metabolic process"/>
    <property type="evidence" value="ECO:0007669"/>
    <property type="project" value="TreeGrafter"/>
</dbReference>
<dbReference type="Pfam" id="PF02798">
    <property type="entry name" value="GST_N"/>
    <property type="match status" value="1"/>
</dbReference>
<accession>A0A914WAN0</accession>
<evidence type="ECO:0000259" key="2">
    <source>
        <dbReference type="PROSITE" id="PS50405"/>
    </source>
</evidence>
<dbReference type="CDD" id="cd03039">
    <property type="entry name" value="GST_N_Sigma_like"/>
    <property type="match status" value="1"/>
</dbReference>
<dbReference type="PROSITE" id="PS50405">
    <property type="entry name" value="GST_CTER"/>
    <property type="match status" value="1"/>
</dbReference>
<dbReference type="SUPFAM" id="SSF52833">
    <property type="entry name" value="Thioredoxin-like"/>
    <property type="match status" value="1"/>
</dbReference>
<dbReference type="InterPro" id="IPR040079">
    <property type="entry name" value="Glutathione_S-Trfase"/>
</dbReference>
<keyword evidence="3" id="KW-1185">Reference proteome</keyword>
<evidence type="ECO:0000259" key="1">
    <source>
        <dbReference type="PROSITE" id="PS50404"/>
    </source>
</evidence>
<dbReference type="Gene3D" id="1.20.1050.10">
    <property type="match status" value="1"/>
</dbReference>